<evidence type="ECO:0000256" key="4">
    <source>
        <dbReference type="ARBA" id="ARBA00023004"/>
    </source>
</evidence>
<dbReference type="EnsemblPlants" id="TuG1812G0300004364.01.T01">
    <property type="protein sequence ID" value="TuG1812G0300004364.01.T01"/>
    <property type="gene ID" value="TuG1812G0300004364.01"/>
</dbReference>
<dbReference type="InterPro" id="IPR036188">
    <property type="entry name" value="FAD/NAD-bd_sf"/>
</dbReference>
<keyword evidence="3" id="KW-0784">Thiamine biosynthesis</keyword>
<evidence type="ECO:0008006" key="8">
    <source>
        <dbReference type="Google" id="ProtNLM"/>
    </source>
</evidence>
<dbReference type="InterPro" id="IPR002922">
    <property type="entry name" value="Thi4_fam"/>
</dbReference>
<keyword evidence="2" id="KW-0479">Metal-binding</keyword>
<sequence>MVVRKPAHLFLDELNIEYDEQEDYVVIKHAALFTSTVLSRLLARPNVKLFNGVIVEDLLVKEHRVAGVVTNWALGSTNQVQDTHSQAQSHMDANVMEAKIVVSSCGHEGLFSANGKGVKRLEDMGMIKTVPGMEALDTNMSEDAIVRLTREVVPGMIVASVEVAEIDGPQRMCPTFGATIISGQKAAHLALRALGRPNGIDPETARA</sequence>
<proteinExistence type="predicted"/>
<dbReference type="SUPFAM" id="SSF51905">
    <property type="entry name" value="FAD/NAD(P)-binding domain"/>
    <property type="match status" value="1"/>
</dbReference>
<dbReference type="Proteomes" id="UP000015106">
    <property type="component" value="Chromosome 3"/>
</dbReference>
<reference evidence="7" key="1">
    <citation type="journal article" date="2013" name="Nature">
        <title>Draft genome of the wheat A-genome progenitor Triticum urartu.</title>
        <authorList>
            <person name="Ling H.Q."/>
            <person name="Zhao S."/>
            <person name="Liu D."/>
            <person name="Wang J."/>
            <person name="Sun H."/>
            <person name="Zhang C."/>
            <person name="Fan H."/>
            <person name="Li D."/>
            <person name="Dong L."/>
            <person name="Tao Y."/>
            <person name="Gao C."/>
            <person name="Wu H."/>
            <person name="Li Y."/>
            <person name="Cui Y."/>
            <person name="Guo X."/>
            <person name="Zheng S."/>
            <person name="Wang B."/>
            <person name="Yu K."/>
            <person name="Liang Q."/>
            <person name="Yang W."/>
            <person name="Lou X."/>
            <person name="Chen J."/>
            <person name="Feng M."/>
            <person name="Jian J."/>
            <person name="Zhang X."/>
            <person name="Luo G."/>
            <person name="Jiang Y."/>
            <person name="Liu J."/>
            <person name="Wang Z."/>
            <person name="Sha Y."/>
            <person name="Zhang B."/>
            <person name="Wu H."/>
            <person name="Tang D."/>
            <person name="Shen Q."/>
            <person name="Xue P."/>
            <person name="Zou S."/>
            <person name="Wang X."/>
            <person name="Liu X."/>
            <person name="Wang F."/>
            <person name="Yang Y."/>
            <person name="An X."/>
            <person name="Dong Z."/>
            <person name="Zhang K."/>
            <person name="Zhang X."/>
            <person name="Luo M.C."/>
            <person name="Dvorak J."/>
            <person name="Tong Y."/>
            <person name="Wang J."/>
            <person name="Yang H."/>
            <person name="Li Z."/>
            <person name="Wang D."/>
            <person name="Zhang A."/>
            <person name="Wang J."/>
        </authorList>
    </citation>
    <scope>NUCLEOTIDE SEQUENCE</scope>
    <source>
        <strain evidence="7">cv. G1812</strain>
    </source>
</reference>
<keyword evidence="4" id="KW-0408">Iron</keyword>
<evidence type="ECO:0000256" key="5">
    <source>
        <dbReference type="ARBA" id="ARBA00023027"/>
    </source>
</evidence>
<dbReference type="GO" id="GO:0009228">
    <property type="term" value="P:thiamine biosynthetic process"/>
    <property type="evidence" value="ECO:0007669"/>
    <property type="project" value="UniProtKB-KW"/>
</dbReference>
<dbReference type="GO" id="GO:0016740">
    <property type="term" value="F:transferase activity"/>
    <property type="evidence" value="ECO:0007669"/>
    <property type="project" value="UniProtKB-KW"/>
</dbReference>
<dbReference type="Gramene" id="TuG1812G0300004364.01.T01">
    <property type="protein sequence ID" value="TuG1812G0300004364.01.T01"/>
    <property type="gene ID" value="TuG1812G0300004364.01"/>
</dbReference>
<reference evidence="6" key="3">
    <citation type="submission" date="2022-06" db="UniProtKB">
        <authorList>
            <consortium name="EnsemblPlants"/>
        </authorList>
    </citation>
    <scope>IDENTIFICATION</scope>
</reference>
<protein>
    <recommendedName>
        <fullName evidence="8">Thiamine thiazole synthase 2, chloroplastic</fullName>
    </recommendedName>
</protein>
<dbReference type="GO" id="GO:0046872">
    <property type="term" value="F:metal ion binding"/>
    <property type="evidence" value="ECO:0007669"/>
    <property type="project" value="UniProtKB-KW"/>
</dbReference>
<name>A0A8R7PXE4_TRIUA</name>
<organism evidence="6 7">
    <name type="scientific">Triticum urartu</name>
    <name type="common">Red wild einkorn</name>
    <name type="synonym">Crithodium urartu</name>
    <dbReference type="NCBI Taxonomy" id="4572"/>
    <lineage>
        <taxon>Eukaryota</taxon>
        <taxon>Viridiplantae</taxon>
        <taxon>Streptophyta</taxon>
        <taxon>Embryophyta</taxon>
        <taxon>Tracheophyta</taxon>
        <taxon>Spermatophyta</taxon>
        <taxon>Magnoliopsida</taxon>
        <taxon>Liliopsida</taxon>
        <taxon>Poales</taxon>
        <taxon>Poaceae</taxon>
        <taxon>BOP clade</taxon>
        <taxon>Pooideae</taxon>
        <taxon>Triticodae</taxon>
        <taxon>Triticeae</taxon>
        <taxon>Triticinae</taxon>
        <taxon>Triticum</taxon>
    </lineage>
</organism>
<accession>A0A8R7PXE4</accession>
<evidence type="ECO:0000256" key="2">
    <source>
        <dbReference type="ARBA" id="ARBA00022723"/>
    </source>
</evidence>
<keyword evidence="7" id="KW-1185">Reference proteome</keyword>
<evidence type="ECO:0000256" key="3">
    <source>
        <dbReference type="ARBA" id="ARBA00022977"/>
    </source>
</evidence>
<evidence type="ECO:0000256" key="1">
    <source>
        <dbReference type="ARBA" id="ARBA00022679"/>
    </source>
</evidence>
<dbReference type="Gramene" id="TuG1812U0000197900.01.T01">
    <property type="protein sequence ID" value="TuG1812U0000197900.01.T01"/>
    <property type="gene ID" value="TuG1812U0000197900.01"/>
</dbReference>
<dbReference type="NCBIfam" id="TIGR00292">
    <property type="entry name" value="sulfide-dependent adenosine diphosphate thiazole synthase"/>
    <property type="match status" value="1"/>
</dbReference>
<dbReference type="PANTHER" id="PTHR43422:SF16">
    <property type="entry name" value="THIAMINE THIAZOLE SYNTHASE, CHLOROPLASTIC"/>
    <property type="match status" value="1"/>
</dbReference>
<keyword evidence="1" id="KW-0808">Transferase</keyword>
<reference evidence="6" key="2">
    <citation type="submission" date="2018-03" db="EMBL/GenBank/DDBJ databases">
        <title>The Triticum urartu genome reveals the dynamic nature of wheat genome evolution.</title>
        <authorList>
            <person name="Ling H."/>
            <person name="Ma B."/>
            <person name="Shi X."/>
            <person name="Liu H."/>
            <person name="Dong L."/>
            <person name="Sun H."/>
            <person name="Cao Y."/>
            <person name="Gao Q."/>
            <person name="Zheng S."/>
            <person name="Li Y."/>
            <person name="Yu Y."/>
            <person name="Du H."/>
            <person name="Qi M."/>
            <person name="Li Y."/>
            <person name="Yu H."/>
            <person name="Cui Y."/>
            <person name="Wang N."/>
            <person name="Chen C."/>
            <person name="Wu H."/>
            <person name="Zhao Y."/>
            <person name="Zhang J."/>
            <person name="Li Y."/>
            <person name="Zhou W."/>
            <person name="Zhang B."/>
            <person name="Hu W."/>
            <person name="Eijk M."/>
            <person name="Tang J."/>
            <person name="Witsenboer H."/>
            <person name="Zhao S."/>
            <person name="Li Z."/>
            <person name="Zhang A."/>
            <person name="Wang D."/>
            <person name="Liang C."/>
        </authorList>
    </citation>
    <scope>NUCLEOTIDE SEQUENCE [LARGE SCALE GENOMIC DNA]</scope>
    <source>
        <strain evidence="6">cv. G1812</strain>
    </source>
</reference>
<dbReference type="PANTHER" id="PTHR43422">
    <property type="entry name" value="THIAMINE THIAZOLE SYNTHASE"/>
    <property type="match status" value="1"/>
</dbReference>
<dbReference type="Gene3D" id="3.50.50.60">
    <property type="entry name" value="FAD/NAD(P)-binding domain"/>
    <property type="match status" value="1"/>
</dbReference>
<dbReference type="EnsemblPlants" id="TuG1812U0000197900.01.T01">
    <property type="protein sequence ID" value="TuG1812U0000197900.01.T01"/>
    <property type="gene ID" value="TuG1812U0000197900.01"/>
</dbReference>
<dbReference type="AlphaFoldDB" id="A0A8R7PXE4"/>
<dbReference type="SMR" id="A0A8R7PXE4"/>
<dbReference type="Pfam" id="PF01946">
    <property type="entry name" value="Thi4"/>
    <property type="match status" value="1"/>
</dbReference>
<evidence type="ECO:0000313" key="6">
    <source>
        <dbReference type="EnsemblPlants" id="TuG1812G0300004364.01.T01"/>
    </source>
</evidence>
<keyword evidence="5" id="KW-0520">NAD</keyword>
<evidence type="ECO:0000313" key="7">
    <source>
        <dbReference type="Proteomes" id="UP000015106"/>
    </source>
</evidence>